<keyword evidence="3" id="KW-0804">Transcription</keyword>
<dbReference type="GO" id="GO:0043565">
    <property type="term" value="F:sequence-specific DNA binding"/>
    <property type="evidence" value="ECO:0007669"/>
    <property type="project" value="InterPro"/>
</dbReference>
<reference evidence="5" key="1">
    <citation type="submission" date="2021-03" db="EMBL/GenBank/DDBJ databases">
        <title>The complete genome sequence of Acetobacter sp. TBRC 12339.</title>
        <authorList>
            <person name="Charoenyingcharoen P."/>
            <person name="Yukphan P."/>
        </authorList>
    </citation>
    <scope>NUCLEOTIDE SEQUENCE</scope>
    <source>
        <strain evidence="5">TBRC 12339</strain>
    </source>
</reference>
<gene>
    <name evidence="5" type="ORF">J2D77_06530</name>
</gene>
<evidence type="ECO:0000256" key="3">
    <source>
        <dbReference type="ARBA" id="ARBA00023163"/>
    </source>
</evidence>
<evidence type="ECO:0000256" key="1">
    <source>
        <dbReference type="ARBA" id="ARBA00023015"/>
    </source>
</evidence>
<dbReference type="Gene3D" id="3.30.70.920">
    <property type="match status" value="1"/>
</dbReference>
<dbReference type="InterPro" id="IPR019885">
    <property type="entry name" value="Tscrpt_reg_HTH_AsnC-type_CS"/>
</dbReference>
<keyword evidence="2" id="KW-0238">DNA-binding</keyword>
<dbReference type="Proteomes" id="UP000664073">
    <property type="component" value="Unassembled WGS sequence"/>
</dbReference>
<dbReference type="PANTHER" id="PTHR30154">
    <property type="entry name" value="LEUCINE-RESPONSIVE REGULATORY PROTEIN"/>
    <property type="match status" value="1"/>
</dbReference>
<dbReference type="Pfam" id="PF13412">
    <property type="entry name" value="HTH_24"/>
    <property type="match status" value="1"/>
</dbReference>
<dbReference type="RefSeq" id="WP_207845454.1">
    <property type="nucleotide sequence ID" value="NZ_JAFVMH010000002.1"/>
</dbReference>
<evidence type="ECO:0000313" key="6">
    <source>
        <dbReference type="Proteomes" id="UP000664073"/>
    </source>
</evidence>
<dbReference type="InterPro" id="IPR036388">
    <property type="entry name" value="WH-like_DNA-bd_sf"/>
</dbReference>
<evidence type="ECO:0000259" key="4">
    <source>
        <dbReference type="PROSITE" id="PS50956"/>
    </source>
</evidence>
<proteinExistence type="predicted"/>
<dbReference type="Gene3D" id="1.10.10.10">
    <property type="entry name" value="Winged helix-like DNA-binding domain superfamily/Winged helix DNA-binding domain"/>
    <property type="match status" value="1"/>
</dbReference>
<dbReference type="SUPFAM" id="SSF54909">
    <property type="entry name" value="Dimeric alpha+beta barrel"/>
    <property type="match status" value="1"/>
</dbReference>
<organism evidence="5 6">
    <name type="scientific">Acetobacter garciniae</name>
    <dbReference type="NCBI Taxonomy" id="2817435"/>
    <lineage>
        <taxon>Bacteria</taxon>
        <taxon>Pseudomonadati</taxon>
        <taxon>Pseudomonadota</taxon>
        <taxon>Alphaproteobacteria</taxon>
        <taxon>Acetobacterales</taxon>
        <taxon>Acetobacteraceae</taxon>
        <taxon>Acetobacter</taxon>
    </lineage>
</organism>
<dbReference type="SUPFAM" id="SSF46785">
    <property type="entry name" value="Winged helix' DNA-binding domain"/>
    <property type="match status" value="1"/>
</dbReference>
<evidence type="ECO:0000256" key="2">
    <source>
        <dbReference type="ARBA" id="ARBA00023125"/>
    </source>
</evidence>
<protein>
    <submittedName>
        <fullName evidence="5">Lrp/AsnC family transcriptional regulator</fullName>
    </submittedName>
</protein>
<accession>A0A939KQ46</accession>
<dbReference type="Pfam" id="PF01037">
    <property type="entry name" value="AsnC_trans_reg"/>
    <property type="match status" value="1"/>
</dbReference>
<dbReference type="PANTHER" id="PTHR30154:SF53">
    <property type="entry name" value="HTH-TYPE TRANSCRIPTIONAL REGULATOR LRPC"/>
    <property type="match status" value="1"/>
</dbReference>
<dbReference type="InterPro" id="IPR011008">
    <property type="entry name" value="Dimeric_a/b-barrel"/>
</dbReference>
<dbReference type="InterPro" id="IPR036390">
    <property type="entry name" value="WH_DNA-bd_sf"/>
</dbReference>
<dbReference type="PROSITE" id="PS50956">
    <property type="entry name" value="HTH_ASNC_2"/>
    <property type="match status" value="1"/>
</dbReference>
<evidence type="ECO:0000313" key="5">
    <source>
        <dbReference type="EMBL" id="MBO1324807.1"/>
    </source>
</evidence>
<dbReference type="GO" id="GO:0043200">
    <property type="term" value="P:response to amino acid"/>
    <property type="evidence" value="ECO:0007669"/>
    <property type="project" value="TreeGrafter"/>
</dbReference>
<dbReference type="GO" id="GO:0005829">
    <property type="term" value="C:cytosol"/>
    <property type="evidence" value="ECO:0007669"/>
    <property type="project" value="TreeGrafter"/>
</dbReference>
<comment type="caution">
    <text evidence="5">The sequence shown here is derived from an EMBL/GenBank/DDBJ whole genome shotgun (WGS) entry which is preliminary data.</text>
</comment>
<dbReference type="SMART" id="SM00344">
    <property type="entry name" value="HTH_ASNC"/>
    <property type="match status" value="1"/>
</dbReference>
<sequence length="144" mass="15821">MTPDTVDRTLIALLRKNARISTVALAQRVGMSRTTVQSRIERLEQAGVILGYTIQTIPEADEVVKAHVMITVVPRLSRMVETALQQIGEIRELHAVSGEIDLIAVIAGPSTEKINDVIDRIGQLEGVRRTTSSILLSTRLNRKG</sequence>
<keyword evidence="6" id="KW-1185">Reference proteome</keyword>
<dbReference type="EMBL" id="JAFVMH010000002">
    <property type="protein sequence ID" value="MBO1324807.1"/>
    <property type="molecule type" value="Genomic_DNA"/>
</dbReference>
<dbReference type="PRINTS" id="PR00033">
    <property type="entry name" value="HTHASNC"/>
</dbReference>
<dbReference type="InterPro" id="IPR019887">
    <property type="entry name" value="Tscrpt_reg_AsnC/Lrp_C"/>
</dbReference>
<dbReference type="AlphaFoldDB" id="A0A939KQ46"/>
<dbReference type="InterPro" id="IPR000485">
    <property type="entry name" value="AsnC-type_HTH_dom"/>
</dbReference>
<feature type="domain" description="HTH asnC-type" evidence="4">
    <location>
        <begin position="1"/>
        <end position="68"/>
    </location>
</feature>
<dbReference type="PROSITE" id="PS00519">
    <property type="entry name" value="HTH_ASNC_1"/>
    <property type="match status" value="1"/>
</dbReference>
<keyword evidence="1" id="KW-0805">Transcription regulation</keyword>
<name>A0A939KQ46_9PROT</name>
<dbReference type="InterPro" id="IPR019888">
    <property type="entry name" value="Tscrpt_reg_AsnC-like"/>
</dbReference>